<dbReference type="Proteomes" id="UP000050297">
    <property type="component" value="Unassembled WGS sequence"/>
</dbReference>
<sequence>MRATESGAHVTGARQDALAATDGSRLNEVKKDAPGVPSHMVIASTRSVMYRSWRALNTCLSGFCPQDVGAHRATPGLFAKTVFQTVRFRRSCRPLREQVRSYEGNVYSLWE</sequence>
<feature type="region of interest" description="Disordered" evidence="1">
    <location>
        <begin position="1"/>
        <end position="32"/>
    </location>
</feature>
<name>A0A0P9JRY5_PSESX</name>
<dbReference type="AlphaFoldDB" id="A0A0P9JRY5"/>
<evidence type="ECO:0000313" key="3">
    <source>
        <dbReference type="Proteomes" id="UP000050297"/>
    </source>
</evidence>
<gene>
    <name evidence="2" type="ORF">ALO91_102518</name>
</gene>
<evidence type="ECO:0000313" key="2">
    <source>
        <dbReference type="EMBL" id="KPW19003.1"/>
    </source>
</evidence>
<accession>A0A0P9JRY5</accession>
<reference evidence="2 3" key="1">
    <citation type="submission" date="2015-09" db="EMBL/GenBank/DDBJ databases">
        <title>Genome announcement of multiple Pseudomonas syringae strains.</title>
        <authorList>
            <person name="Thakur S."/>
            <person name="Wang P.W."/>
            <person name="Gong Y."/>
            <person name="Weir B.S."/>
            <person name="Guttman D.S."/>
        </authorList>
    </citation>
    <scope>NUCLEOTIDE SEQUENCE [LARGE SCALE GENOMIC DNA]</scope>
    <source>
        <strain evidence="2 3">ICMP2802</strain>
    </source>
</reference>
<evidence type="ECO:0000256" key="1">
    <source>
        <dbReference type="SAM" id="MobiDB-lite"/>
    </source>
</evidence>
<dbReference type="PATRIC" id="fig|199198.5.peg.5312"/>
<protein>
    <submittedName>
        <fullName evidence="2">Uncharacterized protein</fullName>
    </submittedName>
</protein>
<dbReference type="EMBL" id="LJPM01000299">
    <property type="protein sequence ID" value="KPW19003.1"/>
    <property type="molecule type" value="Genomic_DNA"/>
</dbReference>
<proteinExistence type="predicted"/>
<comment type="caution">
    <text evidence="2">The sequence shown here is derived from an EMBL/GenBank/DDBJ whole genome shotgun (WGS) entry which is preliminary data.</text>
</comment>
<organism evidence="2 3">
    <name type="scientific">Pseudomonas syringae pv. aceris</name>
    <dbReference type="NCBI Taxonomy" id="199198"/>
    <lineage>
        <taxon>Bacteria</taxon>
        <taxon>Pseudomonadati</taxon>
        <taxon>Pseudomonadota</taxon>
        <taxon>Gammaproteobacteria</taxon>
        <taxon>Pseudomonadales</taxon>
        <taxon>Pseudomonadaceae</taxon>
        <taxon>Pseudomonas</taxon>
        <taxon>Pseudomonas syringae</taxon>
    </lineage>
</organism>